<evidence type="ECO:0000313" key="2">
    <source>
        <dbReference type="Proteomes" id="UP001317629"/>
    </source>
</evidence>
<proteinExistence type="predicted"/>
<evidence type="ECO:0000313" key="1">
    <source>
        <dbReference type="EMBL" id="BDV33477.1"/>
    </source>
</evidence>
<dbReference type="Proteomes" id="UP001317629">
    <property type="component" value="Chromosome"/>
</dbReference>
<reference evidence="1 2" key="1">
    <citation type="journal article" date="2023" name="Int. J. Syst. Evol. Microbiol.">
        <title>Methylocystis iwaonis sp. nov., a type II methane-oxidizing bacterium from surface soil of a rice paddy field in Japan, and emended description of the genus Methylocystis (ex Whittenbury et al. 1970) Bowman et al. 1993.</title>
        <authorList>
            <person name="Kaise H."/>
            <person name="Sawadogo J.B."/>
            <person name="Alam M.S."/>
            <person name="Ueno C."/>
            <person name="Dianou D."/>
            <person name="Shinjo R."/>
            <person name="Asakawa S."/>
        </authorList>
    </citation>
    <scope>NUCLEOTIDE SEQUENCE [LARGE SCALE GENOMIC DNA]</scope>
    <source>
        <strain evidence="1 2">SS37A-Re</strain>
    </source>
</reference>
<sequence>MRLRQDHFRGGKFGFGLLRLELEVVFVQRRQGGAGLHLLAGLNETLHNLAGDAETEVRFDARADGRDKIPRLRLRREPRLSDKHRPIIGRVARLVVTLAGREPERDDKSSNRRRN</sequence>
<accession>A0ABM8E6K9</accession>
<protein>
    <submittedName>
        <fullName evidence="1">Uncharacterized protein</fullName>
    </submittedName>
</protein>
<gene>
    <name evidence="1" type="ORF">SS37A_10060</name>
</gene>
<name>A0ABM8E6K9_9HYPH</name>
<keyword evidence="2" id="KW-1185">Reference proteome</keyword>
<dbReference type="EMBL" id="AP027142">
    <property type="protein sequence ID" value="BDV33477.1"/>
    <property type="molecule type" value="Genomic_DNA"/>
</dbReference>
<organism evidence="1 2">
    <name type="scientific">Methylocystis iwaonis</name>
    <dbReference type="NCBI Taxonomy" id="2885079"/>
    <lineage>
        <taxon>Bacteria</taxon>
        <taxon>Pseudomonadati</taxon>
        <taxon>Pseudomonadota</taxon>
        <taxon>Alphaproteobacteria</taxon>
        <taxon>Hyphomicrobiales</taxon>
        <taxon>Methylocystaceae</taxon>
        <taxon>Methylocystis</taxon>
    </lineage>
</organism>